<feature type="region of interest" description="Disordered" evidence="1">
    <location>
        <begin position="664"/>
        <end position="710"/>
    </location>
</feature>
<feature type="compositionally biased region" description="Basic residues" evidence="1">
    <location>
        <begin position="104"/>
        <end position="114"/>
    </location>
</feature>
<feature type="compositionally biased region" description="Acidic residues" evidence="1">
    <location>
        <begin position="1"/>
        <end position="10"/>
    </location>
</feature>
<sequence length="859" mass="92726">MEQDEADDAEVAAISARASLDDEPKAARVAMPVAAPPPLARPPPPPADEDTEDEDGPAAVKAEALDDDFELSADSKGGRRKSMSMDSKGSDKKAAPAGGPKAGGARRKSVVGRRKSLRKSLKDMQADGSMKKLIQHHSLRSGELAKFQQHRSADLKGTEVRFVRLPDPKRNLPFAIKVVSIPKAQFPKFDKLRETAVEAFGHDVKLFRPADRDDGDDPWLPIIRLIQQKQRSAAPETDPGAPRGPDAAAPPPFEPPKNTEVDDDLGWYACLKAWDERTRARHVLKATEFSDKYAETVGCYGSVHVPDRAAKESEIPNFKGSDLGHFPLVLADFWTSDHLLERSRSVNVFFCNARALNTHVEATLNHSCAAQVPDAEIVKCLDATWEFAHQVDNLPGVTDKLLRKLAVLAKVYVSDDVLVAGIRAAWKLLELRTPSKIAERLVEMGLVTSLLTLLRRGLPDAARDGGTVAARERWNSIVARPAASKAGAGDGKARRASVSGASESGSAVAERGAAPWKMVSAVAADGEARAAPTREKHGLSGHRVRLETDRDVSCDVAYLSVAVLVCLARQHQIAAARDALSSEDGLEILEAAAVAYEDDVALQQLALGGLWFVLSPSRNARRAFSRRCGLWGLAALARSRDVRTNCYAIAVSLLLVADREVTGELGGGDRRAGSPASFASRRSPSPTGATGVARVRRRRRADDHARERDGADVSDLGMDVLGVELIDAAEKARADATRRETYYGLKDGKGDVPRRDRVKALHLASNARDAILELRDVGLRGRHALKGRRARGFGPGALRLPRPVQDQGVRRGHPVRDGAPLSVTRDTQGVDPKYVVDALKRMEISAKDPAAMLASAASC</sequence>
<protein>
    <submittedName>
        <fullName evidence="2">Uncharacterized protein</fullName>
    </submittedName>
</protein>
<feature type="compositionally biased region" description="Low complexity" evidence="1">
    <location>
        <begin position="673"/>
        <end position="686"/>
    </location>
</feature>
<feature type="compositionally biased region" description="Acidic residues" evidence="1">
    <location>
        <begin position="47"/>
        <end position="56"/>
    </location>
</feature>
<dbReference type="EMBL" id="JBBJCI010000145">
    <property type="protein sequence ID" value="KAK7242381.1"/>
    <property type="molecule type" value="Genomic_DNA"/>
</dbReference>
<dbReference type="Proteomes" id="UP001363151">
    <property type="component" value="Unassembled WGS sequence"/>
</dbReference>
<accession>A0ABR1G1J5</accession>
<gene>
    <name evidence="2" type="ORF">SO694_00012481</name>
</gene>
<feature type="region of interest" description="Disordered" evidence="1">
    <location>
        <begin position="790"/>
        <end position="826"/>
    </location>
</feature>
<feature type="region of interest" description="Disordered" evidence="1">
    <location>
        <begin position="1"/>
        <end position="114"/>
    </location>
</feature>
<proteinExistence type="predicted"/>
<feature type="compositionally biased region" description="Basic and acidic residues" evidence="1">
    <location>
        <begin position="700"/>
        <end position="710"/>
    </location>
</feature>
<comment type="caution">
    <text evidence="2">The sequence shown here is derived from an EMBL/GenBank/DDBJ whole genome shotgun (WGS) entry which is preliminary data.</text>
</comment>
<feature type="region of interest" description="Disordered" evidence="1">
    <location>
        <begin position="228"/>
        <end position="261"/>
    </location>
</feature>
<feature type="compositionally biased region" description="Low complexity" evidence="1">
    <location>
        <begin position="238"/>
        <end position="247"/>
    </location>
</feature>
<evidence type="ECO:0000313" key="2">
    <source>
        <dbReference type="EMBL" id="KAK7242381.1"/>
    </source>
</evidence>
<organism evidence="2 3">
    <name type="scientific">Aureococcus anophagefferens</name>
    <name type="common">Harmful bloom alga</name>
    <dbReference type="NCBI Taxonomy" id="44056"/>
    <lineage>
        <taxon>Eukaryota</taxon>
        <taxon>Sar</taxon>
        <taxon>Stramenopiles</taxon>
        <taxon>Ochrophyta</taxon>
        <taxon>Pelagophyceae</taxon>
        <taxon>Pelagomonadales</taxon>
        <taxon>Pelagomonadaceae</taxon>
        <taxon>Aureococcus</taxon>
    </lineage>
</organism>
<reference evidence="2 3" key="1">
    <citation type="submission" date="2024-03" db="EMBL/GenBank/DDBJ databases">
        <title>Aureococcus anophagefferens CCMP1851 and Kratosvirus quantuckense: Draft genome of a second virus-susceptible host strain in the model system.</title>
        <authorList>
            <person name="Chase E."/>
            <person name="Truchon A.R."/>
            <person name="Schepens W."/>
            <person name="Wilhelm S.W."/>
        </authorList>
    </citation>
    <scope>NUCLEOTIDE SEQUENCE [LARGE SCALE GENOMIC DNA]</scope>
    <source>
        <strain evidence="2 3">CCMP1851</strain>
    </source>
</reference>
<keyword evidence="3" id="KW-1185">Reference proteome</keyword>
<feature type="compositionally biased region" description="Pro residues" evidence="1">
    <location>
        <begin position="34"/>
        <end position="46"/>
    </location>
</feature>
<evidence type="ECO:0000256" key="1">
    <source>
        <dbReference type="SAM" id="MobiDB-lite"/>
    </source>
</evidence>
<evidence type="ECO:0000313" key="3">
    <source>
        <dbReference type="Proteomes" id="UP001363151"/>
    </source>
</evidence>
<name>A0ABR1G1J5_AURAN</name>